<accession>A0A699YK70</accession>
<comment type="caution">
    <text evidence="2">The sequence shown here is derived from an EMBL/GenBank/DDBJ whole genome shotgun (WGS) entry which is preliminary data.</text>
</comment>
<gene>
    <name evidence="2" type="ORF">HaLaN_02076</name>
</gene>
<feature type="compositionally biased region" description="Acidic residues" evidence="1">
    <location>
        <begin position="171"/>
        <end position="184"/>
    </location>
</feature>
<evidence type="ECO:0000313" key="3">
    <source>
        <dbReference type="Proteomes" id="UP000485058"/>
    </source>
</evidence>
<dbReference type="Proteomes" id="UP000485058">
    <property type="component" value="Unassembled WGS sequence"/>
</dbReference>
<evidence type="ECO:0000313" key="2">
    <source>
        <dbReference type="EMBL" id="GFH07294.1"/>
    </source>
</evidence>
<evidence type="ECO:0000256" key="1">
    <source>
        <dbReference type="SAM" id="MobiDB-lite"/>
    </source>
</evidence>
<protein>
    <submittedName>
        <fullName evidence="2">Uncharacterized protein</fullName>
    </submittedName>
</protein>
<proteinExistence type="predicted"/>
<organism evidence="2 3">
    <name type="scientific">Haematococcus lacustris</name>
    <name type="common">Green alga</name>
    <name type="synonym">Haematococcus pluvialis</name>
    <dbReference type="NCBI Taxonomy" id="44745"/>
    <lineage>
        <taxon>Eukaryota</taxon>
        <taxon>Viridiplantae</taxon>
        <taxon>Chlorophyta</taxon>
        <taxon>core chlorophytes</taxon>
        <taxon>Chlorophyceae</taxon>
        <taxon>CS clade</taxon>
        <taxon>Chlamydomonadales</taxon>
        <taxon>Haematococcaceae</taxon>
        <taxon>Haematococcus</taxon>
    </lineage>
</organism>
<keyword evidence="3" id="KW-1185">Reference proteome</keyword>
<dbReference type="AlphaFoldDB" id="A0A699YK70"/>
<reference evidence="2 3" key="1">
    <citation type="submission" date="2020-02" db="EMBL/GenBank/DDBJ databases">
        <title>Draft genome sequence of Haematococcus lacustris strain NIES-144.</title>
        <authorList>
            <person name="Morimoto D."/>
            <person name="Nakagawa S."/>
            <person name="Yoshida T."/>
            <person name="Sawayama S."/>
        </authorList>
    </citation>
    <scope>NUCLEOTIDE SEQUENCE [LARGE SCALE GENOMIC DNA]</scope>
    <source>
        <strain evidence="2 3">NIES-144</strain>
    </source>
</reference>
<feature type="region of interest" description="Disordered" evidence="1">
    <location>
        <begin position="49"/>
        <end position="186"/>
    </location>
</feature>
<dbReference type="EMBL" id="BLLF01000086">
    <property type="protein sequence ID" value="GFH07294.1"/>
    <property type="molecule type" value="Genomic_DNA"/>
</dbReference>
<sequence length="248" mass="26194">MMSSKSGPAVASHLLAFKSMDSSDLNTSMKPLAAINESQVLELKGSKGPLHVRSGLVPEGQQLPVEELDESDMPPGMHHGLVPPPFKQPSRKVRSSSKELLPLPAPPASDGDSEQEGPGGPDARMNSWMVSQSKMGAAKHSDHASSVTSEEESEGSSDGGGEGNHNGAAQEDAEEGSEAVDVDEAGSTVNDFKRGKRLKRLIKTLAGPQLAMFVTFLQLAKSQSDQVLDLQSVGFAIHHVLQVAISVR</sequence>
<name>A0A699YK70_HAELA</name>